<comment type="similarity">
    <text evidence="2">Belongs to the glycosyl hydrolase 2 family.</text>
</comment>
<dbReference type="SMART" id="SM01038">
    <property type="entry name" value="Bgal_small_N"/>
    <property type="match status" value="1"/>
</dbReference>
<feature type="domain" description="Beta galactosidase small chain/" evidence="8">
    <location>
        <begin position="719"/>
        <end position="955"/>
    </location>
</feature>
<dbReference type="InterPro" id="IPR006103">
    <property type="entry name" value="Glyco_hydro_2_cat"/>
</dbReference>
<dbReference type="SUPFAM" id="SSF49785">
    <property type="entry name" value="Galactose-binding domain-like"/>
    <property type="match status" value="1"/>
</dbReference>
<dbReference type="InterPro" id="IPR023230">
    <property type="entry name" value="Glyco_hydro_2_CS"/>
</dbReference>
<dbReference type="SUPFAM" id="SSF51445">
    <property type="entry name" value="(Trans)glycosidases"/>
    <property type="match status" value="1"/>
</dbReference>
<dbReference type="SUPFAM" id="SSF74650">
    <property type="entry name" value="Galactose mutarotase-like"/>
    <property type="match status" value="1"/>
</dbReference>
<dbReference type="InterPro" id="IPR050347">
    <property type="entry name" value="Bact_Beta-galactosidase"/>
</dbReference>
<dbReference type="Gene3D" id="2.60.40.10">
    <property type="entry name" value="Immunoglobulins"/>
    <property type="match status" value="2"/>
</dbReference>
<dbReference type="Gene3D" id="3.20.20.80">
    <property type="entry name" value="Glycosidases"/>
    <property type="match status" value="1"/>
</dbReference>
<dbReference type="SUPFAM" id="SSF49303">
    <property type="entry name" value="beta-Galactosidase/glucuronidase domain"/>
    <property type="match status" value="2"/>
</dbReference>
<dbReference type="InterPro" id="IPR008979">
    <property type="entry name" value="Galactose-bd-like_sf"/>
</dbReference>
<dbReference type="Gene3D" id="2.60.120.260">
    <property type="entry name" value="Galactose-binding domain-like"/>
    <property type="match status" value="1"/>
</dbReference>
<proteinExistence type="inferred from homology"/>
<sequence>MARLPMHGLRRTPEIDLTGEWQFRLLPHGTWKTVQVPDLWTMREDDDRPHYTNVPMPFPEVPPRVPQDNPVGVYRRLVDLSPQPGRRTILHVGAAEGLLHVTVNDRDLGTSTDSHLAAEFDITDAVQAGPNTIRLTVHKWSAASYLEDQDHWWQSGLSRPVRVYTVPDTRLADVRVVADYDPQTAMGALDVDVSTDGLDHLPESGWTVRIGVLGQTYTAPVNPRLAAATPPRSADARSVRPEPMLPADFDFSGLVGLKASGAPLKGPMRQAAEMMVSHSHPTVRPGTATFALGDLAVRPWSAEIPRLEGLDVELVAPDGTVVDRTSMEIGFRRVRIEGRDLLVNGERVLIQGVNRHDVDARTGRVVSRELMLAELSLLKRFNVNAIRTSHYPNDPYLLELADELGFYVVDEADIEAHAFTTTVPHDPRYLPEFLERVSRMVLRDRNHPSVVIWSLGNETGYGANHDAAAAWVRRFDPTRPVQYEGAIAVDWHGGHGASDIVCPMYPHLDALRAFDGDRPVILCEYAYAQGNSAGGLADYWELFETLPGLQGGFIWQFKDHALDPDGDGRYRYGGDFEDHPNDGPVLLNGLVFPDLTPKPAFYEARGLFSPVSVASDDSDGRRLTIRNRQFFADLSGYELELRVETEAGPTASRTVPTPAVAPRGEARIPIPDDLVKQLDDALALTVTVRTRQDSRWAPAGTEIAVHQVTFPRRPVVLPHGTAPTEEISHPLLRTPPRLCLWRALTDNDRAFSLDNRFERSGFFELVPVEGGYRTAWGDEIAHRRTIRQIGEADWVLSERVVLPEGTEDGLRVGMEFILVEGFEHARWTGLGPWENYPDRRASALLGTWESPVDGLAVPYIRPSENGGRGEVTRLEVRGPAGTVRTAHAPMHMTVGRHTVARLEAAAHWWELPPSRETVVHLDAAHRGVGMACLGPDTRPEFRLTATEYAWEWRLTLSTPSY</sequence>
<dbReference type="PROSITE" id="PS00719">
    <property type="entry name" value="GLYCOSYL_HYDROL_F2_1"/>
    <property type="match status" value="1"/>
</dbReference>
<evidence type="ECO:0000256" key="2">
    <source>
        <dbReference type="ARBA" id="ARBA00007401"/>
    </source>
</evidence>
<dbReference type="AlphaFoldDB" id="A0A917VBG4"/>
<dbReference type="InterPro" id="IPR013783">
    <property type="entry name" value="Ig-like_fold"/>
</dbReference>
<reference evidence="9" key="1">
    <citation type="journal article" date="2014" name="Int. J. Syst. Evol. Microbiol.">
        <title>Complete genome sequence of Corynebacterium casei LMG S-19264T (=DSM 44701T), isolated from a smear-ripened cheese.</title>
        <authorList>
            <consortium name="US DOE Joint Genome Institute (JGI-PGF)"/>
            <person name="Walter F."/>
            <person name="Albersmeier A."/>
            <person name="Kalinowski J."/>
            <person name="Ruckert C."/>
        </authorList>
    </citation>
    <scope>NUCLEOTIDE SEQUENCE</scope>
    <source>
        <strain evidence="9">JCM 3035</strain>
    </source>
</reference>
<dbReference type="PANTHER" id="PTHR46323:SF2">
    <property type="entry name" value="BETA-GALACTOSIDASE"/>
    <property type="match status" value="1"/>
</dbReference>
<keyword evidence="5" id="KW-0378">Hydrolase</keyword>
<dbReference type="InterPro" id="IPR006104">
    <property type="entry name" value="Glyco_hydro_2_N"/>
</dbReference>
<evidence type="ECO:0000256" key="4">
    <source>
        <dbReference type="ARBA" id="ARBA00013303"/>
    </source>
</evidence>
<keyword evidence="10" id="KW-1185">Reference proteome</keyword>
<dbReference type="Pfam" id="PF02836">
    <property type="entry name" value="Glyco_hydro_2_C"/>
    <property type="match status" value="1"/>
</dbReference>
<dbReference type="InterPro" id="IPR032312">
    <property type="entry name" value="LacZ_4"/>
</dbReference>
<evidence type="ECO:0000256" key="5">
    <source>
        <dbReference type="ARBA" id="ARBA00022801"/>
    </source>
</evidence>
<dbReference type="Gene3D" id="2.70.98.10">
    <property type="match status" value="1"/>
</dbReference>
<dbReference type="RefSeq" id="WP_189321524.1">
    <property type="nucleotide sequence ID" value="NZ_BMPQ01000004.1"/>
</dbReference>
<gene>
    <name evidence="9" type="ORF">GCM10010094_20090</name>
</gene>
<dbReference type="GO" id="GO:0004565">
    <property type="term" value="F:beta-galactosidase activity"/>
    <property type="evidence" value="ECO:0007669"/>
    <property type="project" value="UniProtKB-EC"/>
</dbReference>
<dbReference type="InterPro" id="IPR023232">
    <property type="entry name" value="Glyco_hydro_2_AS"/>
</dbReference>
<dbReference type="Pfam" id="PF02929">
    <property type="entry name" value="Bgal_small_N"/>
    <property type="match status" value="1"/>
</dbReference>
<dbReference type="PROSITE" id="PS00608">
    <property type="entry name" value="GLYCOSYL_HYDROL_F2_2"/>
    <property type="match status" value="1"/>
</dbReference>
<dbReference type="InterPro" id="IPR036156">
    <property type="entry name" value="Beta-gal/glucu_dom_sf"/>
</dbReference>
<accession>A0A917VBG4</accession>
<evidence type="ECO:0000256" key="7">
    <source>
        <dbReference type="ARBA" id="ARBA00032230"/>
    </source>
</evidence>
<dbReference type="InterPro" id="IPR017853">
    <property type="entry name" value="GH"/>
</dbReference>
<dbReference type="EMBL" id="BMPQ01000004">
    <property type="protein sequence ID" value="GGK59690.1"/>
    <property type="molecule type" value="Genomic_DNA"/>
</dbReference>
<evidence type="ECO:0000256" key="3">
    <source>
        <dbReference type="ARBA" id="ARBA00012756"/>
    </source>
</evidence>
<evidence type="ECO:0000313" key="9">
    <source>
        <dbReference type="EMBL" id="GGK59690.1"/>
    </source>
</evidence>
<dbReference type="InterPro" id="IPR014718">
    <property type="entry name" value="GH-type_carb-bd"/>
</dbReference>
<evidence type="ECO:0000259" key="8">
    <source>
        <dbReference type="SMART" id="SM01038"/>
    </source>
</evidence>
<dbReference type="Proteomes" id="UP000637788">
    <property type="component" value="Unassembled WGS sequence"/>
</dbReference>
<name>A0A917VBG4_9ACTN</name>
<dbReference type="GO" id="GO:0005990">
    <property type="term" value="P:lactose catabolic process"/>
    <property type="evidence" value="ECO:0007669"/>
    <property type="project" value="TreeGrafter"/>
</dbReference>
<evidence type="ECO:0000256" key="1">
    <source>
        <dbReference type="ARBA" id="ARBA00001412"/>
    </source>
</evidence>
<dbReference type="InterPro" id="IPR004199">
    <property type="entry name" value="B-gal_small/dom_5"/>
</dbReference>
<keyword evidence="6" id="KW-0326">Glycosidase</keyword>
<evidence type="ECO:0000313" key="10">
    <source>
        <dbReference type="Proteomes" id="UP000637788"/>
    </source>
</evidence>
<dbReference type="InterPro" id="IPR006101">
    <property type="entry name" value="Glyco_hydro_2"/>
</dbReference>
<protein>
    <recommendedName>
        <fullName evidence="4">Beta-galactosidase</fullName>
        <ecNumber evidence="3">3.2.1.23</ecNumber>
    </recommendedName>
    <alternativeName>
        <fullName evidence="7">Lactase</fullName>
    </alternativeName>
</protein>
<reference evidence="9" key="2">
    <citation type="submission" date="2020-09" db="EMBL/GenBank/DDBJ databases">
        <authorList>
            <person name="Sun Q."/>
            <person name="Ohkuma M."/>
        </authorList>
    </citation>
    <scope>NUCLEOTIDE SEQUENCE</scope>
    <source>
        <strain evidence="9">JCM 3035</strain>
    </source>
</reference>
<evidence type="ECO:0000256" key="6">
    <source>
        <dbReference type="ARBA" id="ARBA00023295"/>
    </source>
</evidence>
<dbReference type="Pfam" id="PF02837">
    <property type="entry name" value="Glyco_hydro_2_N"/>
    <property type="match status" value="1"/>
</dbReference>
<comment type="catalytic activity">
    <reaction evidence="1">
        <text>Hydrolysis of terminal non-reducing beta-D-galactose residues in beta-D-galactosides.</text>
        <dbReference type="EC" id="3.2.1.23"/>
    </reaction>
</comment>
<dbReference type="GO" id="GO:0009341">
    <property type="term" value="C:beta-galactosidase complex"/>
    <property type="evidence" value="ECO:0007669"/>
    <property type="project" value="InterPro"/>
</dbReference>
<dbReference type="PANTHER" id="PTHR46323">
    <property type="entry name" value="BETA-GALACTOSIDASE"/>
    <property type="match status" value="1"/>
</dbReference>
<dbReference type="GO" id="GO:0030246">
    <property type="term" value="F:carbohydrate binding"/>
    <property type="evidence" value="ECO:0007669"/>
    <property type="project" value="InterPro"/>
</dbReference>
<dbReference type="EC" id="3.2.1.23" evidence="3"/>
<dbReference type="InterPro" id="IPR011013">
    <property type="entry name" value="Gal_mutarotase_sf_dom"/>
</dbReference>
<dbReference type="PRINTS" id="PR00132">
    <property type="entry name" value="GLHYDRLASE2"/>
</dbReference>
<comment type="caution">
    <text evidence="9">The sequence shown here is derived from an EMBL/GenBank/DDBJ whole genome shotgun (WGS) entry which is preliminary data.</text>
</comment>
<organism evidence="9 10">
    <name type="scientific">Streptomyces flaveus</name>
    <dbReference type="NCBI Taxonomy" id="66370"/>
    <lineage>
        <taxon>Bacteria</taxon>
        <taxon>Bacillati</taxon>
        <taxon>Actinomycetota</taxon>
        <taxon>Actinomycetes</taxon>
        <taxon>Kitasatosporales</taxon>
        <taxon>Streptomycetaceae</taxon>
        <taxon>Streptomyces</taxon>
        <taxon>Streptomyces aurantiacus group</taxon>
    </lineage>
</organism>
<dbReference type="Pfam" id="PF16353">
    <property type="entry name" value="LacZ_4"/>
    <property type="match status" value="1"/>
</dbReference>